<reference evidence="5 6" key="1">
    <citation type="journal article" date="2019" name="Int. J. Syst. Evol. Microbiol.">
        <title>The Global Catalogue of Microorganisms (GCM) 10K type strain sequencing project: providing services to taxonomists for standard genome sequencing and annotation.</title>
        <authorList>
            <consortium name="The Broad Institute Genomics Platform"/>
            <consortium name="The Broad Institute Genome Sequencing Center for Infectious Disease"/>
            <person name="Wu L."/>
            <person name="Ma J."/>
        </authorList>
    </citation>
    <scope>NUCLEOTIDE SEQUENCE [LARGE SCALE GENOMIC DNA]</scope>
    <source>
        <strain evidence="5 6">JCM 3380</strain>
    </source>
</reference>
<dbReference type="InterPro" id="IPR037524">
    <property type="entry name" value="PA14/GLEYA"/>
</dbReference>
<feature type="compositionally biased region" description="Polar residues" evidence="1">
    <location>
        <begin position="1158"/>
        <end position="1169"/>
    </location>
</feature>
<dbReference type="InterPro" id="IPR011658">
    <property type="entry name" value="PA14_dom"/>
</dbReference>
<dbReference type="RefSeq" id="WP_343934916.1">
    <property type="nucleotide sequence ID" value="NZ_BAAABU010000006.1"/>
</dbReference>
<dbReference type="InterPro" id="IPR013783">
    <property type="entry name" value="Ig-like_fold"/>
</dbReference>
<name>A0ABN0TYQ3_9PSEU</name>
<keyword evidence="2" id="KW-0812">Transmembrane</keyword>
<evidence type="ECO:0000256" key="1">
    <source>
        <dbReference type="SAM" id="MobiDB-lite"/>
    </source>
</evidence>
<feature type="region of interest" description="Disordered" evidence="1">
    <location>
        <begin position="19"/>
        <end position="58"/>
    </location>
</feature>
<evidence type="ECO:0000256" key="2">
    <source>
        <dbReference type="SAM" id="Phobius"/>
    </source>
</evidence>
<dbReference type="SUPFAM" id="SSF56988">
    <property type="entry name" value="Anthrax protective antigen"/>
    <property type="match status" value="2"/>
</dbReference>
<keyword evidence="3" id="KW-0732">Signal</keyword>
<dbReference type="Gene3D" id="2.180.10.10">
    <property type="entry name" value="RHS repeat-associated core"/>
    <property type="match status" value="1"/>
</dbReference>
<feature type="domain" description="PA14" evidence="4">
    <location>
        <begin position="1137"/>
        <end position="1283"/>
    </location>
</feature>
<keyword evidence="2" id="KW-1133">Transmembrane helix</keyword>
<feature type="region of interest" description="Disordered" evidence="1">
    <location>
        <begin position="1158"/>
        <end position="1181"/>
    </location>
</feature>
<gene>
    <name evidence="5" type="ORF">GCM10010492_35280</name>
</gene>
<dbReference type="Gene3D" id="3.90.182.10">
    <property type="entry name" value="Toxin - Anthrax Protective Antigen,domain 1"/>
    <property type="match status" value="1"/>
</dbReference>
<dbReference type="EMBL" id="BAAABU010000006">
    <property type="protein sequence ID" value="GAA0233374.1"/>
    <property type="molecule type" value="Genomic_DNA"/>
</dbReference>
<accession>A0ABN0TYQ3</accession>
<keyword evidence="2" id="KW-0472">Membrane</keyword>
<feature type="signal peptide" evidence="3">
    <location>
        <begin position="1"/>
        <end position="20"/>
    </location>
</feature>
<proteinExistence type="predicted"/>
<dbReference type="Pfam" id="PF07691">
    <property type="entry name" value="PA14"/>
    <property type="match status" value="2"/>
</dbReference>
<feature type="chain" id="PRO_5045666135" evidence="3">
    <location>
        <begin position="21"/>
        <end position="2056"/>
    </location>
</feature>
<dbReference type="PANTHER" id="PTHR32305:SF15">
    <property type="entry name" value="PROTEIN RHSA-RELATED"/>
    <property type="match status" value="1"/>
</dbReference>
<dbReference type="PANTHER" id="PTHR32305">
    <property type="match status" value="1"/>
</dbReference>
<evidence type="ECO:0000256" key="3">
    <source>
        <dbReference type="SAM" id="SignalP"/>
    </source>
</evidence>
<feature type="domain" description="PA14" evidence="4">
    <location>
        <begin position="612"/>
        <end position="767"/>
    </location>
</feature>
<dbReference type="Gene3D" id="2.60.40.10">
    <property type="entry name" value="Immunoglobulins"/>
    <property type="match status" value="1"/>
</dbReference>
<comment type="caution">
    <text evidence="5">The sequence shown here is derived from an EMBL/GenBank/DDBJ whole genome shotgun (WGS) entry which is preliminary data.</text>
</comment>
<dbReference type="InterPro" id="IPR050708">
    <property type="entry name" value="T6SS_VgrG/RHS"/>
</dbReference>
<protein>
    <submittedName>
        <fullName evidence="5">PA14 domain-containing protein</fullName>
    </submittedName>
</protein>
<dbReference type="SMART" id="SM00758">
    <property type="entry name" value="PA14"/>
    <property type="match status" value="2"/>
</dbReference>
<sequence length="2056" mass="216856">MVLTAALVASLMEAAPAVAAAEPAAARDSRSLSSWPSPPQQGREHASPTAAGDFRPLMGAEAGRVSSKFDAKSSREVARAEKSVDYVNPDGSRSTVLSRVPLSVRDDKGAWKPVDTRLSEDKGSKRAKVEAHGLRPEFAASADDPGLVTLDRAGSRIAVGLEGARRASRQVKDSKATYVDVLPDTDLEYEVEPGGVKESIVVKKASAAKGSWVFRMDLGKLTPELKDDGVVVKDPSGAVVAALPPIVAWDSAGSAEKNEPPAQTGGAYGLAQDGKSWLLTVSVDKAWLDDKARVYPVVVDPTYTYGFNNDDESRAYKSDGYQCTNCGVAVGNSRSGAGGANTFWRTAFRYDYTPLFGKNVVGARLDFWRNAQTGSMLSWDSHLFHATALDFNGVGQHLASAPIGDRGSMQSKEFTDFIAARVAARDNSAWFMVTGGETDAWSYKNMQINLIVDHGSAPPATSLVSPATGSVVTNLTPTLSVSPVANPSGDGTLYCFKVATGPDALSGIVVDSGCITGTSWTVPPGVLTDGTSYTWTVLTALSGGVTTTNPGWVGRFKVDQRIGDTGPAPKDTVGPVTVNLANGNVHTQVAGPTFTTVGGSSGLAFSYNSQAKEPFGLRASYFNDTTRSGTPDANPVLVRNESQVNADWGAESVFGPALGADWFVGRWEGYFQVPATGTYHFAGVHANGAKIWVNNTLVYNNPNASDVNFALTGQNGPVTEIALTAGQRVPIKAELYHSTGPARMKLFVQTNEAGSKAVPPQVVPASWLYTQDLPALPTGWQLNANLTGDGASYTKAQVQDQSIVLTDATGAKHTWTKSATGTYTPPAGETGVLGLDTGGKITLHEGSEVYTFNADGTLASESSVLDSRKPAANVMSWSGSPSRLAQITDPVSQRSHRLFYNRAGDDCYGGRTPSAGSDALPPSQMLCRVQYWDGSQTYLWYRNGVIARVENPGGANTDYGFNADGTLAGVRDSLAVDWATQDPANRNTAETYTVVNYGDVGARRGAVNVLAPAPNGQAGAQRPWHAYRYDQANRQTFVDVAGLSPVSGHAVKVTYDDADRQLTSTDATGRTTSTTWNSKDLQLTGTDAAGRVSTTVYDHNDRPTDKYGPAPASCFAGQVPTAACAGTVPHTRTNYDEGLQGLAAAIYDNATLSGTPKVSRTGLGSTDGTVRSDWTDTASPAPGVPAGRFSIRLTGEITFPNAGNYNLETHVDDGARLWIDDKLVIDHWSDGGPRPAKGDYNNTVAGSVHRIRIDYYNGQGPGQLHLNWRRAPDGVYEPIPGQYLKPNYGLATSTVNHESDGVPNSVNTTSFTDGGVDATYGLATSTTTGGMTTRVAYEPVGSGYLRKTGKTMPTGAQTTTVYYGDTEARDNPCTAATESVNQAGLAKLTRLPVPASGQAREDEQVYDASGRVVAKGAGGSWTCTTYDDRDRPTAVKYPATASAAERTVTTNYAVNGDPLVTSVSDNNGTVTTRVDLLGRVVEFTDATGVRTETGYDLAGRVLSEKVTPPADPAQVTTYTYDDAGRVRTVSLDGTALATVGYDAAGELASADYANGSALTSVGRDAAGRVVRHSWRTGDGVAVDATVGRTRSGTIVDEALGGVDARPSAANYVYDPAGRLTEAWVVGHHYTYDFTSAADAACPTGTQANAGLNTNRVRLLDETAAGVAQTAYCYDAADRLLGTVGANAVTDVRYDANGNTTQYTAGGATTHLSWDGADRNIALRTTGSDPADVSYVRDATDRIIRRHAAAGDGVSEVRYGYTGSGDTSDIALDADNKVLTRSISLPGGVLHTWRPAAGQSTFDHASVRGDLVLTTGADGKQVGALRTFTPFGEPLTAAGAVDADNVPDNQPGQMDHGWLGQHQRPYEHAGALSVVQMGARPYSPLFGRFLSVDPVEGGSANDYDYVIGDPVNNTDLDGRCLWGLCSWVGKQVDRGAHWIGRQAERVSRRIGISREMLGFGVAIGFAVVAAAACTLSVVCAVAVGAVGGAVGYAVARGNTPQYRRRDLAIAAAAGGLRQGASRFVGNLRSGWRVNVRKAAGKHALRPKTRRGWWVKWK</sequence>
<organism evidence="5 6">
    <name type="scientific">Saccharothrix mutabilis subsp. mutabilis</name>
    <dbReference type="NCBI Taxonomy" id="66855"/>
    <lineage>
        <taxon>Bacteria</taxon>
        <taxon>Bacillati</taxon>
        <taxon>Actinomycetota</taxon>
        <taxon>Actinomycetes</taxon>
        <taxon>Pseudonocardiales</taxon>
        <taxon>Pseudonocardiaceae</taxon>
        <taxon>Saccharothrix</taxon>
    </lineage>
</organism>
<dbReference type="InterPro" id="IPR022385">
    <property type="entry name" value="Rhs_assc_core"/>
</dbReference>
<dbReference type="Gene3D" id="2.60.120.260">
    <property type="entry name" value="Galactose-binding domain-like"/>
    <property type="match status" value="1"/>
</dbReference>
<dbReference type="Proteomes" id="UP001500416">
    <property type="component" value="Unassembled WGS sequence"/>
</dbReference>
<dbReference type="NCBIfam" id="TIGR03696">
    <property type="entry name" value="Rhs_assc_core"/>
    <property type="match status" value="1"/>
</dbReference>
<evidence type="ECO:0000259" key="4">
    <source>
        <dbReference type="PROSITE" id="PS51820"/>
    </source>
</evidence>
<dbReference type="PROSITE" id="PS51820">
    <property type="entry name" value="PA14"/>
    <property type="match status" value="2"/>
</dbReference>
<feature type="transmembrane region" description="Helical" evidence="2">
    <location>
        <begin position="1961"/>
        <end position="1994"/>
    </location>
</feature>
<evidence type="ECO:0000313" key="5">
    <source>
        <dbReference type="EMBL" id="GAA0233374.1"/>
    </source>
</evidence>
<keyword evidence="6" id="KW-1185">Reference proteome</keyword>
<evidence type="ECO:0000313" key="6">
    <source>
        <dbReference type="Proteomes" id="UP001500416"/>
    </source>
</evidence>